<gene>
    <name evidence="17" type="ORF">NAF29_07715</name>
</gene>
<keyword evidence="8 14" id="KW-0862">Zinc</keyword>
<dbReference type="PROSITE" id="PS51747">
    <property type="entry name" value="CYT_DCMP_DEAMINASES_2"/>
    <property type="match status" value="1"/>
</dbReference>
<comment type="cofactor">
    <cofactor evidence="1 14 15">
        <name>Zn(2+)</name>
        <dbReference type="ChEBI" id="CHEBI:29105"/>
    </cofactor>
</comment>
<sequence>MTTLPIEKLIEVARASSKNAHCCYSDFPVGAGLLTDSGEVLPGCNVENMSYGLTNCAERTALFAAISQGYKPHSFPAIAIYTPTQTIVTPCGACRQVMSELMDKDAVVVSQCASGLQQQWTVGELLPDSFVF</sequence>
<dbReference type="GO" id="GO:0008270">
    <property type="term" value="F:zinc ion binding"/>
    <property type="evidence" value="ECO:0007669"/>
    <property type="project" value="UniProtKB-UniRule"/>
</dbReference>
<dbReference type="FunFam" id="3.40.140.10:FF:000008">
    <property type="entry name" value="Cytidine deaminase"/>
    <property type="match status" value="1"/>
</dbReference>
<dbReference type="InterPro" id="IPR002125">
    <property type="entry name" value="CMP_dCMP_dom"/>
</dbReference>
<dbReference type="GO" id="GO:0055086">
    <property type="term" value="P:nucleobase-containing small molecule metabolic process"/>
    <property type="evidence" value="ECO:0007669"/>
    <property type="project" value="UniProtKB-ARBA"/>
</dbReference>
<dbReference type="NCBIfam" id="NF004064">
    <property type="entry name" value="PRK05578.1"/>
    <property type="match status" value="1"/>
</dbReference>
<evidence type="ECO:0000256" key="4">
    <source>
        <dbReference type="ARBA" id="ARBA00012783"/>
    </source>
</evidence>
<evidence type="ECO:0000256" key="11">
    <source>
        <dbReference type="ARBA" id="ARBA00049558"/>
    </source>
</evidence>
<evidence type="ECO:0000313" key="17">
    <source>
        <dbReference type="EMBL" id="MCM2679553.1"/>
    </source>
</evidence>
<keyword evidence="6 14" id="KW-0479">Metal-binding</keyword>
<evidence type="ECO:0000256" key="6">
    <source>
        <dbReference type="ARBA" id="ARBA00022723"/>
    </source>
</evidence>
<dbReference type="SUPFAM" id="SSF53927">
    <property type="entry name" value="Cytidine deaminase-like"/>
    <property type="match status" value="1"/>
</dbReference>
<comment type="similarity">
    <text evidence="3 15">Belongs to the cytidine and deoxycytidylate deaminase family.</text>
</comment>
<comment type="catalytic activity">
    <reaction evidence="10 15">
        <text>2'-deoxycytidine + H2O + H(+) = 2'-deoxyuridine + NH4(+)</text>
        <dbReference type="Rhea" id="RHEA:13433"/>
        <dbReference type="ChEBI" id="CHEBI:15377"/>
        <dbReference type="ChEBI" id="CHEBI:15378"/>
        <dbReference type="ChEBI" id="CHEBI:15698"/>
        <dbReference type="ChEBI" id="CHEBI:16450"/>
        <dbReference type="ChEBI" id="CHEBI:28938"/>
        <dbReference type="EC" id="3.5.4.5"/>
    </reaction>
</comment>
<accession>A0AA42B7L8</accession>
<dbReference type="PROSITE" id="PS00903">
    <property type="entry name" value="CYT_DCMP_DEAMINASES_1"/>
    <property type="match status" value="1"/>
</dbReference>
<evidence type="ECO:0000256" key="9">
    <source>
        <dbReference type="ARBA" id="ARBA00032005"/>
    </source>
</evidence>
<evidence type="ECO:0000256" key="5">
    <source>
        <dbReference type="ARBA" id="ARBA00018266"/>
    </source>
</evidence>
<comment type="caution">
    <text evidence="17">The sequence shown here is derived from an EMBL/GenBank/DDBJ whole genome shotgun (WGS) entry which is preliminary data.</text>
</comment>
<dbReference type="EMBL" id="JAMQGP010000003">
    <property type="protein sequence ID" value="MCM2679553.1"/>
    <property type="molecule type" value="Genomic_DNA"/>
</dbReference>
<dbReference type="NCBIfam" id="TIGR01354">
    <property type="entry name" value="cyt_deam_tetra"/>
    <property type="match status" value="1"/>
</dbReference>
<dbReference type="PANTHER" id="PTHR11644">
    <property type="entry name" value="CYTIDINE DEAMINASE"/>
    <property type="match status" value="1"/>
</dbReference>
<dbReference type="EC" id="3.5.4.5" evidence="4 15"/>
<organism evidence="17 18">
    <name type="scientific">Echinimonas agarilytica</name>
    <dbReference type="NCBI Taxonomy" id="1215918"/>
    <lineage>
        <taxon>Bacteria</taxon>
        <taxon>Pseudomonadati</taxon>
        <taxon>Pseudomonadota</taxon>
        <taxon>Gammaproteobacteria</taxon>
        <taxon>Alteromonadales</taxon>
        <taxon>Echinimonadaceae</taxon>
        <taxon>Echinimonas</taxon>
    </lineage>
</organism>
<feature type="active site" description="Proton donor" evidence="12">
    <location>
        <position position="58"/>
    </location>
</feature>
<proteinExistence type="inferred from homology"/>
<evidence type="ECO:0000256" key="14">
    <source>
        <dbReference type="PIRSR" id="PIRSR606262-3"/>
    </source>
</evidence>
<evidence type="ECO:0000256" key="15">
    <source>
        <dbReference type="RuleBase" id="RU364006"/>
    </source>
</evidence>
<dbReference type="PANTHER" id="PTHR11644:SF2">
    <property type="entry name" value="CYTIDINE DEAMINASE"/>
    <property type="match status" value="1"/>
</dbReference>
<keyword evidence="7 15" id="KW-0378">Hydrolase</keyword>
<evidence type="ECO:0000259" key="16">
    <source>
        <dbReference type="PROSITE" id="PS51747"/>
    </source>
</evidence>
<dbReference type="InterPro" id="IPR050202">
    <property type="entry name" value="Cyt/Deoxycyt_deaminase"/>
</dbReference>
<evidence type="ECO:0000256" key="1">
    <source>
        <dbReference type="ARBA" id="ARBA00001947"/>
    </source>
</evidence>
<dbReference type="RefSeq" id="WP_251261001.1">
    <property type="nucleotide sequence ID" value="NZ_JAMQGP010000003.1"/>
</dbReference>
<dbReference type="GO" id="GO:0042802">
    <property type="term" value="F:identical protein binding"/>
    <property type="evidence" value="ECO:0007669"/>
    <property type="project" value="UniProtKB-ARBA"/>
</dbReference>
<evidence type="ECO:0000256" key="3">
    <source>
        <dbReference type="ARBA" id="ARBA00006576"/>
    </source>
</evidence>
<dbReference type="GO" id="GO:0004126">
    <property type="term" value="F:cytidine deaminase activity"/>
    <property type="evidence" value="ECO:0007669"/>
    <property type="project" value="UniProtKB-UniRule"/>
</dbReference>
<comment type="catalytic activity">
    <reaction evidence="11 15">
        <text>cytidine + H2O + H(+) = uridine + NH4(+)</text>
        <dbReference type="Rhea" id="RHEA:16069"/>
        <dbReference type="ChEBI" id="CHEBI:15377"/>
        <dbReference type="ChEBI" id="CHEBI:15378"/>
        <dbReference type="ChEBI" id="CHEBI:16704"/>
        <dbReference type="ChEBI" id="CHEBI:17562"/>
        <dbReference type="ChEBI" id="CHEBI:28938"/>
        <dbReference type="EC" id="3.5.4.5"/>
    </reaction>
</comment>
<evidence type="ECO:0000256" key="7">
    <source>
        <dbReference type="ARBA" id="ARBA00022801"/>
    </source>
</evidence>
<protein>
    <recommendedName>
        <fullName evidence="5 15">Cytidine deaminase</fullName>
        <ecNumber evidence="4 15">3.5.4.5</ecNumber>
    </recommendedName>
    <alternativeName>
        <fullName evidence="9 15">Cytidine aminohydrolase</fullName>
    </alternativeName>
</protein>
<dbReference type="AlphaFoldDB" id="A0AA42B7L8"/>
<dbReference type="Gene3D" id="3.40.140.10">
    <property type="entry name" value="Cytidine Deaminase, domain 2"/>
    <property type="match status" value="1"/>
</dbReference>
<feature type="binding site" evidence="13">
    <location>
        <begin position="45"/>
        <end position="51"/>
    </location>
    <ligand>
        <name>substrate</name>
    </ligand>
</feature>
<dbReference type="InterPro" id="IPR016193">
    <property type="entry name" value="Cytidine_deaminase-like"/>
</dbReference>
<comment type="function">
    <text evidence="2 15">This enzyme scavenges exogenous and endogenous cytidine and 2'-deoxycytidine for UMP synthesis.</text>
</comment>
<dbReference type="CDD" id="cd01283">
    <property type="entry name" value="cytidine_deaminase"/>
    <property type="match status" value="1"/>
</dbReference>
<feature type="domain" description="CMP/dCMP-type deaminase" evidence="16">
    <location>
        <begin position="4"/>
        <end position="132"/>
    </location>
</feature>
<dbReference type="Proteomes" id="UP001165393">
    <property type="component" value="Unassembled WGS sequence"/>
</dbReference>
<dbReference type="GO" id="GO:0072527">
    <property type="term" value="P:pyrimidine-containing compound metabolic process"/>
    <property type="evidence" value="ECO:0007669"/>
    <property type="project" value="UniProtKB-ARBA"/>
</dbReference>
<evidence type="ECO:0000256" key="13">
    <source>
        <dbReference type="PIRSR" id="PIRSR606262-2"/>
    </source>
</evidence>
<dbReference type="InterPro" id="IPR016192">
    <property type="entry name" value="APOBEC/CMP_deaminase_Zn-bd"/>
</dbReference>
<reference evidence="17 18" key="1">
    <citation type="journal article" date="2013" name="Antonie Van Leeuwenhoek">
        <title>Echinimonas agarilytica gen. nov., sp. nov., a new gammaproteobacterium isolated from the sea urchin Strongylocentrotus intermedius.</title>
        <authorList>
            <person name="Nedashkovskaya O.I."/>
            <person name="Stenkova A.M."/>
            <person name="Zhukova N.V."/>
            <person name="Van Trappen S."/>
            <person name="Lee J.S."/>
            <person name="Kim S.B."/>
        </authorList>
    </citation>
    <scope>NUCLEOTIDE SEQUENCE [LARGE SCALE GENOMIC DNA]</scope>
    <source>
        <strain evidence="17 18">KMM 6351</strain>
    </source>
</reference>
<dbReference type="InterPro" id="IPR006262">
    <property type="entry name" value="Cyt_deam_tetra"/>
</dbReference>
<dbReference type="Pfam" id="PF00383">
    <property type="entry name" value="dCMP_cyt_deam_1"/>
    <property type="match status" value="1"/>
</dbReference>
<evidence type="ECO:0000256" key="2">
    <source>
        <dbReference type="ARBA" id="ARBA00003949"/>
    </source>
</evidence>
<dbReference type="GO" id="GO:0005829">
    <property type="term" value="C:cytosol"/>
    <property type="evidence" value="ECO:0007669"/>
    <property type="project" value="TreeGrafter"/>
</dbReference>
<feature type="binding site" evidence="14">
    <location>
        <position position="56"/>
    </location>
    <ligand>
        <name>Zn(2+)</name>
        <dbReference type="ChEBI" id="CHEBI:29105"/>
        <note>catalytic</note>
    </ligand>
</feature>
<name>A0AA42B7L8_9GAMM</name>
<evidence type="ECO:0000256" key="8">
    <source>
        <dbReference type="ARBA" id="ARBA00022833"/>
    </source>
</evidence>
<evidence type="ECO:0000313" key="18">
    <source>
        <dbReference type="Proteomes" id="UP001165393"/>
    </source>
</evidence>
<evidence type="ECO:0000256" key="10">
    <source>
        <dbReference type="ARBA" id="ARBA00049252"/>
    </source>
</evidence>
<feature type="binding site" evidence="14">
    <location>
        <position position="91"/>
    </location>
    <ligand>
        <name>Zn(2+)</name>
        <dbReference type="ChEBI" id="CHEBI:29105"/>
        <note>catalytic</note>
    </ligand>
</feature>
<feature type="binding site" evidence="14">
    <location>
        <position position="94"/>
    </location>
    <ligand>
        <name>Zn(2+)</name>
        <dbReference type="ChEBI" id="CHEBI:29105"/>
        <note>catalytic</note>
    </ligand>
</feature>
<evidence type="ECO:0000256" key="12">
    <source>
        <dbReference type="PIRSR" id="PIRSR606262-1"/>
    </source>
</evidence>
<keyword evidence="18" id="KW-1185">Reference proteome</keyword>